<dbReference type="OrthoDB" id="8773615at2"/>
<organism evidence="3 4">
    <name type="scientific">Pontibacter mangrovi</name>
    <dbReference type="NCBI Taxonomy" id="2589816"/>
    <lineage>
        <taxon>Bacteria</taxon>
        <taxon>Pseudomonadati</taxon>
        <taxon>Bacteroidota</taxon>
        <taxon>Cytophagia</taxon>
        <taxon>Cytophagales</taxon>
        <taxon>Hymenobacteraceae</taxon>
        <taxon>Pontibacter</taxon>
    </lineage>
</organism>
<keyword evidence="3" id="KW-0548">Nucleotidyltransferase</keyword>
<dbReference type="NCBIfam" id="NF004804">
    <property type="entry name" value="PRK06153.1-3"/>
    <property type="match status" value="1"/>
</dbReference>
<dbReference type="Pfam" id="PF20590">
    <property type="entry name" value="DUF6791"/>
    <property type="match status" value="1"/>
</dbReference>
<dbReference type="InterPro" id="IPR046741">
    <property type="entry name" value="DUF6791"/>
</dbReference>
<proteinExistence type="predicted"/>
<gene>
    <name evidence="3" type="ORF">FJM65_19225</name>
</gene>
<protein>
    <submittedName>
        <fullName evidence="3">ThiF family adenylyltransferase</fullName>
    </submittedName>
</protein>
<sequence>MSQQLINHSPDLKRLRDEGYEVEVLGGYLLIHQVPYLNDIGEVKRGTLVSDLVLINNTTVDKPKDHVIHFIGENPCNVGGTVISAIQYVSTTRALREGITVNYSFSNKPQGGYPNYYEKFKRYAEVISAPAKYLHPDLTEKTFKVIPSRNEESVFKYIDTNSSRANIDIINSKFKGQKVAIIGIGGTGAYVLDLVAKTPVQEVHIFDGDHFLQHNSFRSPGAASVEDLDEKWMKAKYFADIYSKMHNGITPHPYYVDGSNYHELDQMDYVFLCVDKNRVRKGIMDYLLHKGIPFIDVGLGVNVVDDKLIGTTRVTAGTPSKNDHLKDRVSEVDDENNEYSTNIQIADLNSLNASLAVIKWKKMCGFYQDLIEEHHSAYSINVSKIFNEDRTA</sequence>
<feature type="domain" description="DUF6791" evidence="2">
    <location>
        <begin position="10"/>
        <end position="160"/>
    </location>
</feature>
<dbReference type="EMBL" id="VFRQ01000015">
    <property type="protein sequence ID" value="TPE41532.1"/>
    <property type="molecule type" value="Genomic_DNA"/>
</dbReference>
<dbReference type="Pfam" id="PF00899">
    <property type="entry name" value="ThiF"/>
    <property type="match status" value="1"/>
</dbReference>
<accession>A0A501VYL2</accession>
<dbReference type="AlphaFoldDB" id="A0A501VYL2"/>
<reference evidence="3 4" key="1">
    <citation type="submission" date="2019-06" db="EMBL/GenBank/DDBJ databases">
        <title>A novel bacterium of genus Pontibacter, isolated from marine sediment.</title>
        <authorList>
            <person name="Huang H."/>
            <person name="Mo K."/>
            <person name="Hu Y."/>
        </authorList>
    </citation>
    <scope>NUCLEOTIDE SEQUENCE [LARGE SCALE GENOMIC DNA]</scope>
    <source>
        <strain evidence="3 4">HB172049</strain>
    </source>
</reference>
<dbReference type="CDD" id="cd01483">
    <property type="entry name" value="E1_enzyme_family"/>
    <property type="match status" value="1"/>
</dbReference>
<name>A0A501VYL2_9BACT</name>
<keyword evidence="3" id="KW-0808">Transferase</keyword>
<comment type="caution">
    <text evidence="3">The sequence shown here is derived from an EMBL/GenBank/DDBJ whole genome shotgun (WGS) entry which is preliminary data.</text>
</comment>
<dbReference type="InterPro" id="IPR000594">
    <property type="entry name" value="ThiF_NAD_FAD-bd"/>
</dbReference>
<evidence type="ECO:0000313" key="4">
    <source>
        <dbReference type="Proteomes" id="UP000316727"/>
    </source>
</evidence>
<dbReference type="SUPFAM" id="SSF69572">
    <property type="entry name" value="Activating enzymes of the ubiquitin-like proteins"/>
    <property type="match status" value="1"/>
</dbReference>
<dbReference type="InterPro" id="IPR035985">
    <property type="entry name" value="Ubiquitin-activating_enz"/>
</dbReference>
<keyword evidence="4" id="KW-1185">Reference proteome</keyword>
<dbReference type="Gene3D" id="3.40.50.720">
    <property type="entry name" value="NAD(P)-binding Rossmann-like Domain"/>
    <property type="match status" value="1"/>
</dbReference>
<evidence type="ECO:0000259" key="1">
    <source>
        <dbReference type="Pfam" id="PF00899"/>
    </source>
</evidence>
<evidence type="ECO:0000313" key="3">
    <source>
        <dbReference type="EMBL" id="TPE41532.1"/>
    </source>
</evidence>
<dbReference type="RefSeq" id="WP_140455336.1">
    <property type="nucleotide sequence ID" value="NZ_VFRQ01000015.1"/>
</dbReference>
<evidence type="ECO:0000259" key="2">
    <source>
        <dbReference type="Pfam" id="PF20590"/>
    </source>
</evidence>
<dbReference type="NCBIfam" id="NF004805">
    <property type="entry name" value="PRK06153.1-4"/>
    <property type="match status" value="1"/>
</dbReference>
<dbReference type="Proteomes" id="UP000316727">
    <property type="component" value="Unassembled WGS sequence"/>
</dbReference>
<dbReference type="GO" id="GO:0016779">
    <property type="term" value="F:nucleotidyltransferase activity"/>
    <property type="evidence" value="ECO:0007669"/>
    <property type="project" value="UniProtKB-KW"/>
</dbReference>
<dbReference type="GO" id="GO:0008641">
    <property type="term" value="F:ubiquitin-like modifier activating enzyme activity"/>
    <property type="evidence" value="ECO:0007669"/>
    <property type="project" value="InterPro"/>
</dbReference>
<feature type="domain" description="THIF-type NAD/FAD binding fold" evidence="1">
    <location>
        <begin position="173"/>
        <end position="299"/>
    </location>
</feature>